<feature type="compositionally biased region" description="Polar residues" evidence="1">
    <location>
        <begin position="80"/>
        <end position="102"/>
    </location>
</feature>
<dbReference type="Proteomes" id="UP001217089">
    <property type="component" value="Unassembled WGS sequence"/>
</dbReference>
<feature type="region of interest" description="Disordered" evidence="1">
    <location>
        <begin position="142"/>
        <end position="241"/>
    </location>
</feature>
<feature type="compositionally biased region" description="Low complexity" evidence="1">
    <location>
        <begin position="208"/>
        <end position="223"/>
    </location>
</feature>
<organism evidence="2 3">
    <name type="scientific">Tegillarca granosa</name>
    <name type="common">Malaysian cockle</name>
    <name type="synonym">Anadara granosa</name>
    <dbReference type="NCBI Taxonomy" id="220873"/>
    <lineage>
        <taxon>Eukaryota</taxon>
        <taxon>Metazoa</taxon>
        <taxon>Spiralia</taxon>
        <taxon>Lophotrochozoa</taxon>
        <taxon>Mollusca</taxon>
        <taxon>Bivalvia</taxon>
        <taxon>Autobranchia</taxon>
        <taxon>Pteriomorphia</taxon>
        <taxon>Arcoida</taxon>
        <taxon>Arcoidea</taxon>
        <taxon>Arcidae</taxon>
        <taxon>Tegillarca</taxon>
    </lineage>
</organism>
<proteinExistence type="predicted"/>
<sequence>MKMEALYDNTFEEKYRFKLPTMKEHTYGWYPAMRDIYTERRMGAPTAYELEAMYKYRDSHYYTAPSPPTGELKIQHKRSSQTPTPSKRPGSTMSSRSSNYEQELQVRAKSAPIATFKPIPKLCLPTPQQCWATKLPETEYGIYQPPSPSPSADLTPKSIPLSPEVRPTPPPTSPEPASLSRSDSRRERVKSAVIRRDKPTPPPRPVKSAGPSRSPSSASTSISVKDTGRPSSTSSDKYRPVNPVAKININQQSIPEEVLSPDGEYDYDKSLQKYGWRMEVHGDPYKLKKVTKRLPYYVKCSAPELQDAPPSVHMENRETFFYNTIPRRPAAYAVHKEWISEVIHAKRLELQKREGIKYRWKNFSFVY</sequence>
<name>A0ABQ9F430_TEGGR</name>
<feature type="region of interest" description="Disordered" evidence="1">
    <location>
        <begin position="65"/>
        <end position="105"/>
    </location>
</feature>
<dbReference type="EMBL" id="JARBDR010000440">
    <property type="protein sequence ID" value="KAJ8312142.1"/>
    <property type="molecule type" value="Genomic_DNA"/>
</dbReference>
<gene>
    <name evidence="2" type="ORF">KUTeg_009515</name>
</gene>
<evidence type="ECO:0000256" key="1">
    <source>
        <dbReference type="SAM" id="MobiDB-lite"/>
    </source>
</evidence>
<keyword evidence="3" id="KW-1185">Reference proteome</keyword>
<protein>
    <submittedName>
        <fullName evidence="2">Uncharacterized protein</fullName>
    </submittedName>
</protein>
<feature type="compositionally biased region" description="Basic and acidic residues" evidence="1">
    <location>
        <begin position="182"/>
        <end position="199"/>
    </location>
</feature>
<comment type="caution">
    <text evidence="2">The sequence shown here is derived from an EMBL/GenBank/DDBJ whole genome shotgun (WGS) entry which is preliminary data.</text>
</comment>
<accession>A0ABQ9F430</accession>
<evidence type="ECO:0000313" key="3">
    <source>
        <dbReference type="Proteomes" id="UP001217089"/>
    </source>
</evidence>
<evidence type="ECO:0000313" key="2">
    <source>
        <dbReference type="EMBL" id="KAJ8312142.1"/>
    </source>
</evidence>
<reference evidence="2 3" key="1">
    <citation type="submission" date="2022-12" db="EMBL/GenBank/DDBJ databases">
        <title>Chromosome-level genome of Tegillarca granosa.</title>
        <authorList>
            <person name="Kim J."/>
        </authorList>
    </citation>
    <scope>NUCLEOTIDE SEQUENCE [LARGE SCALE GENOMIC DNA]</scope>
    <source>
        <strain evidence="2">Teg-2019</strain>
        <tissue evidence="2">Adductor muscle</tissue>
    </source>
</reference>